<keyword evidence="2" id="KW-1185">Reference proteome</keyword>
<dbReference type="AlphaFoldDB" id="A0A8A0RMX9"/>
<dbReference type="RefSeq" id="WP_206709078.1">
    <property type="nucleotide sequence ID" value="NZ_CP059066.1"/>
</dbReference>
<dbReference type="KEGG" id="kme:H0A61_01230"/>
<evidence type="ECO:0008006" key="3">
    <source>
        <dbReference type="Google" id="ProtNLM"/>
    </source>
</evidence>
<gene>
    <name evidence="1" type="ORF">H0A61_01230</name>
</gene>
<reference evidence="1" key="1">
    <citation type="submission" date="2020-07" db="EMBL/GenBank/DDBJ databases">
        <title>Koleobacter methoxysyntrophicus gen. nov., sp. nov., a novel anaerobic bacterium isolated from deep subsurface oil field and proposal of Koleobacterales ord. nov. in the phylum Firmicutes.</title>
        <authorList>
            <person name="Sakamoto S."/>
            <person name="Tamaki H."/>
        </authorList>
    </citation>
    <scope>NUCLEOTIDE SEQUENCE</scope>
    <source>
        <strain evidence="1">NRmbB1</strain>
    </source>
</reference>
<dbReference type="InterPro" id="IPR017587">
    <property type="entry name" value="YqeC"/>
</dbReference>
<evidence type="ECO:0000313" key="1">
    <source>
        <dbReference type="EMBL" id="QSQ08879.1"/>
    </source>
</evidence>
<proteinExistence type="predicted"/>
<sequence>MKLAEALNLSDRGLISAVGGGGKTSLIFKLARELKARSKTVLITTTTKIYLPYTESDIALVIENDCIKALKLMKQVLMSDKISGVKNSRIIVCGRKTLKGEKMQGINTDTADGIFSDGIFDFILVEADGAKRKSVKAPAPHEPQVPKKTTHLLGIVGLDAVGSPLSEEFFHRPELVYKELPYSPSSIIDEELISFLVTWENGLFKNAPINAQKVLVLNKADDEEAKRTAERISKRILMLGKGIIPDRIIFTSLITEPPVMEVFL</sequence>
<organism evidence="1 2">
    <name type="scientific">Koleobacter methoxysyntrophicus</name>
    <dbReference type="NCBI Taxonomy" id="2751313"/>
    <lineage>
        <taxon>Bacteria</taxon>
        <taxon>Bacillati</taxon>
        <taxon>Bacillota</taxon>
        <taxon>Clostridia</taxon>
        <taxon>Koleobacterales</taxon>
        <taxon>Koleobacteraceae</taxon>
        <taxon>Koleobacter</taxon>
    </lineage>
</organism>
<dbReference type="Proteomes" id="UP000662904">
    <property type="component" value="Chromosome"/>
</dbReference>
<evidence type="ECO:0000313" key="2">
    <source>
        <dbReference type="Proteomes" id="UP000662904"/>
    </source>
</evidence>
<protein>
    <recommendedName>
        <fullName evidence="3">Selenium-dependent hydroxylase accessory protein YqeC</fullName>
    </recommendedName>
</protein>
<dbReference type="NCBIfam" id="TIGR03172">
    <property type="entry name" value="selenium cofactor biosynthesis protein YqeC"/>
    <property type="match status" value="1"/>
</dbReference>
<accession>A0A8A0RMX9</accession>
<dbReference type="Pfam" id="PF19842">
    <property type="entry name" value="YqeC"/>
    <property type="match status" value="1"/>
</dbReference>
<dbReference type="EMBL" id="CP059066">
    <property type="protein sequence ID" value="QSQ08879.1"/>
    <property type="molecule type" value="Genomic_DNA"/>
</dbReference>
<name>A0A8A0RMX9_9FIRM</name>